<dbReference type="Proteomes" id="UP000062260">
    <property type="component" value="Chromosome"/>
</dbReference>
<dbReference type="EMBL" id="CP014163">
    <property type="protein sequence ID" value="AMB99169.1"/>
    <property type="molecule type" value="Genomic_DNA"/>
</dbReference>
<dbReference type="PANTHER" id="PTHR30250">
    <property type="entry name" value="PST FAMILY PREDICTED COLANIC ACID TRANSPORTER"/>
    <property type="match status" value="1"/>
</dbReference>
<dbReference type="Pfam" id="PF01943">
    <property type="entry name" value="Polysacc_synt"/>
    <property type="match status" value="1"/>
</dbReference>
<evidence type="ECO:0000256" key="1">
    <source>
        <dbReference type="ARBA" id="ARBA00004651"/>
    </source>
</evidence>
<evidence type="ECO:0000256" key="2">
    <source>
        <dbReference type="ARBA" id="ARBA00022475"/>
    </source>
</evidence>
<dbReference type="CDD" id="cd13124">
    <property type="entry name" value="MATE_SpoVB_like"/>
    <property type="match status" value="1"/>
</dbReference>
<dbReference type="InterPro" id="IPR024923">
    <property type="entry name" value="PG_synth_SpoVB"/>
</dbReference>
<dbReference type="OrthoDB" id="9775950at2"/>
<dbReference type="AlphaFoldDB" id="A0A0X8FLA4"/>
<evidence type="ECO:0000256" key="5">
    <source>
        <dbReference type="ARBA" id="ARBA00023136"/>
    </source>
</evidence>
<evidence type="ECO:0000256" key="3">
    <source>
        <dbReference type="ARBA" id="ARBA00022692"/>
    </source>
</evidence>
<organism evidence="6 7">
    <name type="scientific">Aerococcus urinaehominis</name>
    <dbReference type="NCBI Taxonomy" id="128944"/>
    <lineage>
        <taxon>Bacteria</taxon>
        <taxon>Bacillati</taxon>
        <taxon>Bacillota</taxon>
        <taxon>Bacilli</taxon>
        <taxon>Lactobacillales</taxon>
        <taxon>Aerococcaceae</taxon>
        <taxon>Aerococcus</taxon>
    </lineage>
</organism>
<evidence type="ECO:0000313" key="6">
    <source>
        <dbReference type="EMBL" id="AMB99169.1"/>
    </source>
</evidence>
<name>A0A0X8FLA4_9LACT</name>
<reference evidence="7" key="2">
    <citation type="submission" date="2016-01" db="EMBL/GenBank/DDBJ databases">
        <title>Six Aerococcus type strain genome sequencing and assembly using PacBio and Illumina Hiseq.</title>
        <authorList>
            <person name="Carkaci D."/>
            <person name="Dargis R."/>
            <person name="Nielsen X.C."/>
            <person name="Skovgaard O."/>
            <person name="Fuursted K."/>
            <person name="Christensen J.J."/>
        </authorList>
    </citation>
    <scope>NUCLEOTIDE SEQUENCE [LARGE SCALE GENOMIC DNA]</scope>
    <source>
        <strain evidence="7">CCUG42038B</strain>
    </source>
</reference>
<keyword evidence="4" id="KW-1133">Transmembrane helix</keyword>
<proteinExistence type="predicted"/>
<gene>
    <name evidence="6" type="ORF">AWM75_03735</name>
</gene>
<evidence type="ECO:0000313" key="7">
    <source>
        <dbReference type="Proteomes" id="UP000062260"/>
    </source>
</evidence>
<keyword evidence="2" id="KW-1003">Cell membrane</keyword>
<dbReference type="GO" id="GO:0005886">
    <property type="term" value="C:plasma membrane"/>
    <property type="evidence" value="ECO:0007669"/>
    <property type="project" value="UniProtKB-SubCell"/>
</dbReference>
<protein>
    <submittedName>
        <fullName evidence="6">Uncharacterized protein</fullName>
    </submittedName>
</protein>
<dbReference type="RefSeq" id="WP_067978380.1">
    <property type="nucleotide sequence ID" value="NZ_CP014163.1"/>
</dbReference>
<accession>A0A0X8FLA4</accession>
<keyword evidence="5" id="KW-0472">Membrane</keyword>
<dbReference type="STRING" id="128944.AWM75_03735"/>
<comment type="subcellular location">
    <subcellularLocation>
        <location evidence="1">Cell membrane</location>
        <topology evidence="1">Multi-pass membrane protein</topology>
    </subcellularLocation>
</comment>
<dbReference type="InterPro" id="IPR050833">
    <property type="entry name" value="Poly_Biosynth_Transport"/>
</dbReference>
<dbReference type="InterPro" id="IPR002797">
    <property type="entry name" value="Polysacc_synth"/>
</dbReference>
<dbReference type="KEGG" id="auh:AWM75_03735"/>
<sequence>MKQTSKYSLSRGVVWLTLAALIAKILSAVYRVPLQNLLGNQGFYIYQQVYPFYGLATSLALSGLPNFVAKQLALQQDDWQLKKASQRLLVLALILCLVIFSVLFWGAGPLAVIMGDPYLDVAIQSSALIYLLVPWLLMGRGWFQSQQMMAPTALSQVLEQLVRVTVILLIAWWFSQEPGGDIYQLGAKLMTSGWLAALVAAIFLGGCFIYYYCGRFTIVDRRLTGLPYQLSWTYLSQVFAGEGLVTCLFTALLILLQMIDAFTLVDLLQDKGMSLAIAQDIKGAYDRGQPLVQLGMVFSLALSANYLPYLAQLRNRRQRAGFRKASHQYFRLTLLVASLVTTGLMSVLPLLNQVLFASRQASHVLTVYLAMVLLASMSLVVHNILQADNKWYYSGLALLAGLVIKYIANQILIVAWATMGAAIASLLALVTVLVVLLVCLERSILVQLTKSGLLLRLSPLLVTMFASIRTMVGLYDYFWGPDRLGDGIALLVMVVWGLVLTWVYLRRVDLISANEWQYLPQGEWLYEKFIKRRK</sequence>
<dbReference type="PANTHER" id="PTHR30250:SF29">
    <property type="entry name" value="POLYSACCHARIDE BIOSYNTHESIS PROTEIN C-TERMINAL DOMAIN-CONTAINING PROTEIN"/>
    <property type="match status" value="1"/>
</dbReference>
<keyword evidence="7" id="KW-1185">Reference proteome</keyword>
<evidence type="ECO:0000256" key="4">
    <source>
        <dbReference type="ARBA" id="ARBA00022989"/>
    </source>
</evidence>
<keyword evidence="3" id="KW-0812">Transmembrane</keyword>
<reference evidence="6 7" key="1">
    <citation type="journal article" date="2016" name="Genome Announc.">
        <title>Complete Genome Sequences of Aerococcus christensenii CCUG 28831T, Aerococcus sanguinicola CCUG 43001T, Aerococcus urinae CCUG 36881T, Aerococcus urinaeequi CCUG 28094T, Aerococcus urinaehominis CCUG 42038 BT, and Aerococcus viridans CCUG 4311T.</title>
        <authorList>
            <person name="Carkaci D."/>
            <person name="Dargis R."/>
            <person name="Nielsen X.C."/>
            <person name="Skovgaard O."/>
            <person name="Fuursted K."/>
            <person name="Christensen J.J."/>
        </authorList>
    </citation>
    <scope>NUCLEOTIDE SEQUENCE [LARGE SCALE GENOMIC DNA]</scope>
    <source>
        <strain evidence="6 7">CCUG42038B</strain>
    </source>
</reference>